<keyword evidence="15 17" id="KW-0460">Magnesium</keyword>
<keyword evidence="10 17" id="KW-0762">Sugar transport</keyword>
<dbReference type="EMBL" id="VUNH01000011">
    <property type="protein sequence ID" value="MST56410.1"/>
    <property type="molecule type" value="Genomic_DNA"/>
</dbReference>
<dbReference type="Gene3D" id="3.50.30.10">
    <property type="entry name" value="Phosphohistidine domain"/>
    <property type="match status" value="1"/>
</dbReference>
<feature type="binding site" evidence="19">
    <location>
        <position position="296"/>
    </location>
    <ligand>
        <name>phosphoenolpyruvate</name>
        <dbReference type="ChEBI" id="CHEBI:58702"/>
    </ligand>
</feature>
<feature type="binding site" evidence="20">
    <location>
        <position position="455"/>
    </location>
    <ligand>
        <name>Mg(2+)</name>
        <dbReference type="ChEBI" id="CHEBI:18420"/>
    </ligand>
</feature>
<dbReference type="InterPro" id="IPR008731">
    <property type="entry name" value="PTS_EIN"/>
</dbReference>
<dbReference type="Gene3D" id="3.20.20.60">
    <property type="entry name" value="Phosphoenolpyruvate-binding domains"/>
    <property type="match status" value="1"/>
</dbReference>
<comment type="catalytic activity">
    <reaction evidence="1 17">
        <text>L-histidyl-[protein] + phosphoenolpyruvate = N(pros)-phospho-L-histidyl-[protein] + pyruvate</text>
        <dbReference type="Rhea" id="RHEA:23880"/>
        <dbReference type="Rhea" id="RHEA-COMP:9745"/>
        <dbReference type="Rhea" id="RHEA-COMP:9746"/>
        <dbReference type="ChEBI" id="CHEBI:15361"/>
        <dbReference type="ChEBI" id="CHEBI:29979"/>
        <dbReference type="ChEBI" id="CHEBI:58702"/>
        <dbReference type="ChEBI" id="CHEBI:64837"/>
        <dbReference type="EC" id="2.7.3.9"/>
    </reaction>
</comment>
<evidence type="ECO:0000256" key="3">
    <source>
        <dbReference type="ARBA" id="ARBA00002728"/>
    </source>
</evidence>
<proteinExistence type="inferred from homology"/>
<evidence type="ECO:0000256" key="20">
    <source>
        <dbReference type="PIRSR" id="PIRSR000732-3"/>
    </source>
</evidence>
<dbReference type="InterPro" id="IPR000121">
    <property type="entry name" value="PEP_util_C"/>
</dbReference>
<feature type="domain" description="Phosphotransferase system enzyme I N-terminal" evidence="23">
    <location>
        <begin position="2"/>
        <end position="125"/>
    </location>
</feature>
<feature type="domain" description="PEP-utilising enzyme C-terminal" evidence="22">
    <location>
        <begin position="256"/>
        <end position="536"/>
    </location>
</feature>
<dbReference type="Proteomes" id="UP000473699">
    <property type="component" value="Unassembled WGS sequence"/>
</dbReference>
<dbReference type="SUPFAM" id="SSF47831">
    <property type="entry name" value="Enzyme I of the PEP:sugar phosphotransferase system HPr-binding (sub)domain"/>
    <property type="match status" value="1"/>
</dbReference>
<evidence type="ECO:0000259" key="21">
    <source>
        <dbReference type="Pfam" id="PF00391"/>
    </source>
</evidence>
<dbReference type="Pfam" id="PF05524">
    <property type="entry name" value="PEP-utilisers_N"/>
    <property type="match status" value="1"/>
</dbReference>
<evidence type="ECO:0000256" key="6">
    <source>
        <dbReference type="ARBA" id="ARBA00012232"/>
    </source>
</evidence>
<evidence type="ECO:0000313" key="24">
    <source>
        <dbReference type="EMBL" id="MST56410.1"/>
    </source>
</evidence>
<dbReference type="InterPro" id="IPR008279">
    <property type="entry name" value="PEP-util_enz_mobile_dom"/>
</dbReference>
<evidence type="ECO:0000256" key="19">
    <source>
        <dbReference type="PIRSR" id="PIRSR000732-2"/>
    </source>
</evidence>
<comment type="caution">
    <text evidence="24">The sequence shown here is derived from an EMBL/GenBank/DDBJ whole genome shotgun (WGS) entry which is preliminary data.</text>
</comment>
<dbReference type="PROSITE" id="PS00742">
    <property type="entry name" value="PEP_ENZYMES_2"/>
    <property type="match status" value="1"/>
</dbReference>
<feature type="active site" description="Tele-phosphohistidine intermediate" evidence="18">
    <location>
        <position position="189"/>
    </location>
</feature>
<dbReference type="SUPFAM" id="SSF51621">
    <property type="entry name" value="Phosphoenolpyruvate/pyruvate domain"/>
    <property type="match status" value="1"/>
</dbReference>
<dbReference type="SUPFAM" id="SSF52009">
    <property type="entry name" value="Phosphohistidine domain"/>
    <property type="match status" value="1"/>
</dbReference>
<evidence type="ECO:0000256" key="7">
    <source>
        <dbReference type="ARBA" id="ARBA00016544"/>
    </source>
</evidence>
<keyword evidence="13 17" id="KW-0479">Metal-binding</keyword>
<dbReference type="GO" id="GO:0016301">
    <property type="term" value="F:kinase activity"/>
    <property type="evidence" value="ECO:0007669"/>
    <property type="project" value="UniProtKB-KW"/>
</dbReference>
<evidence type="ECO:0000256" key="10">
    <source>
        <dbReference type="ARBA" id="ARBA00022597"/>
    </source>
</evidence>
<dbReference type="InterPro" id="IPR024692">
    <property type="entry name" value="PTS_EI"/>
</dbReference>
<dbReference type="AlphaFoldDB" id="A0A6L5YE23"/>
<evidence type="ECO:0000256" key="4">
    <source>
        <dbReference type="ARBA" id="ARBA00004496"/>
    </source>
</evidence>
<comment type="similarity">
    <text evidence="5 17">Belongs to the PEP-utilizing enzyme family.</text>
</comment>
<dbReference type="InterPro" id="IPR040442">
    <property type="entry name" value="Pyrv_kinase-like_dom_sf"/>
</dbReference>
<protein>
    <recommendedName>
        <fullName evidence="7 17">Phosphoenolpyruvate-protein phosphotransferase</fullName>
        <ecNumber evidence="6 17">2.7.3.9</ecNumber>
    </recommendedName>
    <alternativeName>
        <fullName evidence="16 17">Phosphotransferase system, enzyme I</fullName>
    </alternativeName>
</protein>
<keyword evidence="9 17" id="KW-0963">Cytoplasm</keyword>
<dbReference type="InterPro" id="IPR036618">
    <property type="entry name" value="PtsI_HPr-bd_sf"/>
</dbReference>
<name>A0A6L5YE23_9BACT</name>
<gene>
    <name evidence="24" type="primary">ptsP</name>
    <name evidence="24" type="ORF">FYJ74_10250</name>
</gene>
<dbReference type="InterPro" id="IPR050499">
    <property type="entry name" value="PEP-utilizing_PTS_enzyme"/>
</dbReference>
<dbReference type="Gene3D" id="1.10.274.10">
    <property type="entry name" value="PtsI, HPr-binding domain"/>
    <property type="match status" value="1"/>
</dbReference>
<dbReference type="GO" id="GO:0008965">
    <property type="term" value="F:phosphoenolpyruvate-protein phosphotransferase activity"/>
    <property type="evidence" value="ECO:0007669"/>
    <property type="project" value="UniProtKB-EC"/>
</dbReference>
<feature type="binding site" evidence="19">
    <location>
        <begin position="454"/>
        <end position="455"/>
    </location>
    <ligand>
        <name>phosphoenolpyruvate</name>
        <dbReference type="ChEBI" id="CHEBI:58702"/>
    </ligand>
</feature>
<evidence type="ECO:0000256" key="13">
    <source>
        <dbReference type="ARBA" id="ARBA00022723"/>
    </source>
</evidence>
<evidence type="ECO:0000256" key="18">
    <source>
        <dbReference type="PIRSR" id="PIRSR000732-1"/>
    </source>
</evidence>
<dbReference type="PIRSF" id="PIRSF000732">
    <property type="entry name" value="PTS_enzyme_I"/>
    <property type="match status" value="1"/>
</dbReference>
<comment type="subcellular location">
    <subcellularLocation>
        <location evidence="4 17">Cytoplasm</location>
    </subcellularLocation>
</comment>
<evidence type="ECO:0000259" key="22">
    <source>
        <dbReference type="Pfam" id="PF02896"/>
    </source>
</evidence>
<feature type="binding site" evidence="19">
    <location>
        <position position="465"/>
    </location>
    <ligand>
        <name>phosphoenolpyruvate</name>
        <dbReference type="ChEBI" id="CHEBI:58702"/>
    </ligand>
</feature>
<keyword evidence="24" id="KW-0670">Pyruvate</keyword>
<dbReference type="PRINTS" id="PR01736">
    <property type="entry name" value="PHPHTRNFRASE"/>
</dbReference>
<dbReference type="InterPro" id="IPR015813">
    <property type="entry name" value="Pyrv/PenolPyrv_kinase-like_dom"/>
</dbReference>
<dbReference type="InterPro" id="IPR036637">
    <property type="entry name" value="Phosphohistidine_dom_sf"/>
</dbReference>
<evidence type="ECO:0000256" key="8">
    <source>
        <dbReference type="ARBA" id="ARBA00022448"/>
    </source>
</evidence>
<dbReference type="GO" id="GO:0046872">
    <property type="term" value="F:metal ion binding"/>
    <property type="evidence" value="ECO:0007669"/>
    <property type="project" value="UniProtKB-KW"/>
</dbReference>
<dbReference type="PANTHER" id="PTHR46244">
    <property type="entry name" value="PHOSPHOENOLPYRUVATE-PROTEIN PHOSPHOTRANSFERASE"/>
    <property type="match status" value="1"/>
</dbReference>
<keyword evidence="25" id="KW-1185">Reference proteome</keyword>
<evidence type="ECO:0000256" key="2">
    <source>
        <dbReference type="ARBA" id="ARBA00001946"/>
    </source>
</evidence>
<keyword evidence="12 17" id="KW-0598">Phosphotransferase system</keyword>
<dbReference type="Pfam" id="PF00391">
    <property type="entry name" value="PEP-utilizers"/>
    <property type="match status" value="1"/>
</dbReference>
<dbReference type="InterPro" id="IPR006318">
    <property type="entry name" value="PTS_EI-like"/>
</dbReference>
<evidence type="ECO:0000256" key="11">
    <source>
        <dbReference type="ARBA" id="ARBA00022679"/>
    </source>
</evidence>
<keyword evidence="11 17" id="KW-0808">Transferase</keyword>
<evidence type="ECO:0000256" key="12">
    <source>
        <dbReference type="ARBA" id="ARBA00022683"/>
    </source>
</evidence>
<comment type="function">
    <text evidence="3 17">General (non sugar-specific) component of the phosphoenolpyruvate-dependent sugar phosphotransferase system (sugar PTS). This major carbohydrate active-transport system catalyzes the phosphorylation of incoming sugar substrates concomitantly with their translocation across the cell membrane. Enzyme I transfers the phosphoryl group from phosphoenolpyruvate (PEP) to the phosphoryl carrier protein (HPr).</text>
</comment>
<feature type="binding site" evidence="19">
    <location>
        <position position="332"/>
    </location>
    <ligand>
        <name>phosphoenolpyruvate</name>
        <dbReference type="ChEBI" id="CHEBI:58702"/>
    </ligand>
</feature>
<accession>A0A6L5YE23</accession>
<dbReference type="PANTHER" id="PTHR46244:SF3">
    <property type="entry name" value="PHOSPHOENOLPYRUVATE-PROTEIN PHOSPHOTRANSFERASE"/>
    <property type="match status" value="1"/>
</dbReference>
<evidence type="ECO:0000256" key="14">
    <source>
        <dbReference type="ARBA" id="ARBA00022777"/>
    </source>
</evidence>
<evidence type="ECO:0000256" key="16">
    <source>
        <dbReference type="ARBA" id="ARBA00033235"/>
    </source>
</evidence>
<comment type="cofactor">
    <cofactor evidence="2 17 20">
        <name>Mg(2+)</name>
        <dbReference type="ChEBI" id="CHEBI:18420"/>
    </cofactor>
</comment>
<dbReference type="GO" id="GO:0005737">
    <property type="term" value="C:cytoplasm"/>
    <property type="evidence" value="ECO:0007669"/>
    <property type="project" value="UniProtKB-SubCell"/>
</dbReference>
<evidence type="ECO:0000256" key="15">
    <source>
        <dbReference type="ARBA" id="ARBA00022842"/>
    </source>
</evidence>
<dbReference type="NCBIfam" id="TIGR01417">
    <property type="entry name" value="PTS_I_fam"/>
    <property type="match status" value="1"/>
</dbReference>
<evidence type="ECO:0000256" key="5">
    <source>
        <dbReference type="ARBA" id="ARBA00007837"/>
    </source>
</evidence>
<evidence type="ECO:0000256" key="9">
    <source>
        <dbReference type="ARBA" id="ARBA00022490"/>
    </source>
</evidence>
<evidence type="ECO:0000256" key="17">
    <source>
        <dbReference type="PIRNR" id="PIRNR000732"/>
    </source>
</evidence>
<keyword evidence="14 17" id="KW-0418">Kinase</keyword>
<keyword evidence="8 17" id="KW-0813">Transport</keyword>
<evidence type="ECO:0000313" key="25">
    <source>
        <dbReference type="Proteomes" id="UP000473699"/>
    </source>
</evidence>
<feature type="active site" description="Proton donor" evidence="18">
    <location>
        <position position="502"/>
    </location>
</feature>
<evidence type="ECO:0000256" key="1">
    <source>
        <dbReference type="ARBA" id="ARBA00000683"/>
    </source>
</evidence>
<dbReference type="GO" id="GO:0009401">
    <property type="term" value="P:phosphoenolpyruvate-dependent sugar phosphotransferase system"/>
    <property type="evidence" value="ECO:0007669"/>
    <property type="project" value="UniProtKB-KW"/>
</dbReference>
<dbReference type="EC" id="2.7.3.9" evidence="6 17"/>
<organism evidence="24 25">
    <name type="scientific">Pyramidobacter porci</name>
    <dbReference type="NCBI Taxonomy" id="2605789"/>
    <lineage>
        <taxon>Bacteria</taxon>
        <taxon>Thermotogati</taxon>
        <taxon>Synergistota</taxon>
        <taxon>Synergistia</taxon>
        <taxon>Synergistales</taxon>
        <taxon>Dethiosulfovibrionaceae</taxon>
        <taxon>Pyramidobacter</taxon>
    </lineage>
</organism>
<dbReference type="Pfam" id="PF02896">
    <property type="entry name" value="PEP-utilizers_C"/>
    <property type="match status" value="1"/>
</dbReference>
<feature type="binding site" evidence="20">
    <location>
        <position position="431"/>
    </location>
    <ligand>
        <name>Mg(2+)</name>
        <dbReference type="ChEBI" id="CHEBI:18420"/>
    </ligand>
</feature>
<dbReference type="RefSeq" id="WP_326830929.1">
    <property type="nucleotide sequence ID" value="NZ_VUNH01000011.1"/>
</dbReference>
<reference evidence="24 25" key="1">
    <citation type="submission" date="2019-08" db="EMBL/GenBank/DDBJ databases">
        <title>In-depth cultivation of the pig gut microbiome towards novel bacterial diversity and tailored functional studies.</title>
        <authorList>
            <person name="Wylensek D."/>
            <person name="Hitch T.C.A."/>
            <person name="Clavel T."/>
        </authorList>
    </citation>
    <scope>NUCLEOTIDE SEQUENCE [LARGE SCALE GENOMIC DNA]</scope>
    <source>
        <strain evidence="24 25">SM-530-WT-4B</strain>
    </source>
</reference>
<evidence type="ECO:0000259" key="23">
    <source>
        <dbReference type="Pfam" id="PF05524"/>
    </source>
</evidence>
<dbReference type="InterPro" id="IPR023151">
    <property type="entry name" value="PEP_util_CS"/>
</dbReference>
<sequence length="582" mass="63927">MKGLGVSPGIVMGHVYVDWKEQFEIEKDYVDDAEGEVERLNLAVATASEEIRQLYAGETAVVDKDEAGPDLYRVHGVMLGDPEFLGEIRDMIVAQNVNAEWAVKTVAEKFAQVFENMDNDCLKARADDVKDVSARVCRLLLHIEGGDLLKDEREGLILVCKSMGTAEISLIQKNNIVGLVCEEGTIGSHATIMARNQHKPAVVGLSGVADDVYHGDFIIVDGNNGDVFINPDEKTIQECRARQKRESLFLSRLRSFAGRPACSADGVLLKVYGNAASDADIKSIVEVDGHGVGLYRTEYIYLTRAHLPAEGEQFWEYKKALLAMKGRPVVFRTLDIGGDKIPSYLSMPEEKNPALGHRAIRYSLSRVDIFRSQIKAILRASAYGDVSILLPLISAIDEVRSAKAVIDDVKEELRREGTAFNPRTKVGVVVETPSAAVISDLIACECDFLSIGSNDLIQYTMAVDRLAAALSYLYSPFSPSVLRLVQTTIKNGAAAGKPVSLCGEMAGDPLLSPILFGMGLRSFSVNPSEMLRTQWILSLLKTEEMRACADEVLNLATAGEIHRYCREHFSRFVSGDHILPEQ</sequence>
<feature type="domain" description="PEP-utilising enzyme mobile" evidence="21">
    <location>
        <begin position="154"/>
        <end position="225"/>
    </location>
</feature>